<dbReference type="GO" id="GO:0016020">
    <property type="term" value="C:membrane"/>
    <property type="evidence" value="ECO:0007669"/>
    <property type="project" value="UniProtKB-SubCell"/>
</dbReference>
<dbReference type="Proteomes" id="UP000887561">
    <property type="component" value="Unplaced"/>
</dbReference>
<evidence type="ECO:0000259" key="7">
    <source>
        <dbReference type="PROSITE" id="PS50106"/>
    </source>
</evidence>
<proteinExistence type="inferred from homology"/>
<keyword evidence="3 6" id="KW-0812">Transmembrane</keyword>
<dbReference type="SUPFAM" id="SSF53474">
    <property type="entry name" value="alpha/beta-Hydrolases"/>
    <property type="match status" value="1"/>
</dbReference>
<keyword evidence="5 6" id="KW-0472">Membrane</keyword>
<accession>A0A915LK96</accession>
<organism evidence="8 9">
    <name type="scientific">Meloidogyne javanica</name>
    <name type="common">Root-knot nematode worm</name>
    <dbReference type="NCBI Taxonomy" id="6303"/>
    <lineage>
        <taxon>Eukaryota</taxon>
        <taxon>Metazoa</taxon>
        <taxon>Ecdysozoa</taxon>
        <taxon>Nematoda</taxon>
        <taxon>Chromadorea</taxon>
        <taxon>Rhabditida</taxon>
        <taxon>Tylenchina</taxon>
        <taxon>Tylenchomorpha</taxon>
        <taxon>Tylenchoidea</taxon>
        <taxon>Meloidogynidae</taxon>
        <taxon>Meloidogyninae</taxon>
        <taxon>Meloidogyne</taxon>
        <taxon>Meloidogyne incognita group</taxon>
    </lineage>
</organism>
<evidence type="ECO:0000256" key="5">
    <source>
        <dbReference type="ARBA" id="ARBA00023136"/>
    </source>
</evidence>
<dbReference type="SMART" id="SM00228">
    <property type="entry name" value="PDZ"/>
    <property type="match status" value="1"/>
</dbReference>
<dbReference type="WBParaSite" id="scaffold13103_cov215.g16707">
    <property type="protein sequence ID" value="scaffold13103_cov215.g16707"/>
    <property type="gene ID" value="scaffold13103_cov215.g16707"/>
</dbReference>
<evidence type="ECO:0000256" key="4">
    <source>
        <dbReference type="ARBA" id="ARBA00022989"/>
    </source>
</evidence>
<feature type="transmembrane region" description="Helical" evidence="6">
    <location>
        <begin position="151"/>
        <end position="175"/>
    </location>
</feature>
<evidence type="ECO:0000313" key="8">
    <source>
        <dbReference type="Proteomes" id="UP000887561"/>
    </source>
</evidence>
<comment type="similarity">
    <text evidence="2">Belongs to the TMCO4 family.</text>
</comment>
<evidence type="ECO:0000256" key="2">
    <source>
        <dbReference type="ARBA" id="ARBA00009824"/>
    </source>
</evidence>
<keyword evidence="8" id="KW-1185">Reference proteome</keyword>
<dbReference type="InterPro" id="IPR007941">
    <property type="entry name" value="DUF726"/>
</dbReference>
<dbReference type="InterPro" id="IPR029058">
    <property type="entry name" value="AB_hydrolase_fold"/>
</dbReference>
<dbReference type="InterPro" id="IPR001478">
    <property type="entry name" value="PDZ"/>
</dbReference>
<dbReference type="PANTHER" id="PTHR17920">
    <property type="entry name" value="TRANSMEMBRANE AND COILED-COIL DOMAIN-CONTAINING PROTEIN 4 TMCO4"/>
    <property type="match status" value="1"/>
</dbReference>
<dbReference type="SUPFAM" id="SSF50156">
    <property type="entry name" value="PDZ domain-like"/>
    <property type="match status" value="1"/>
</dbReference>
<dbReference type="Pfam" id="PF05277">
    <property type="entry name" value="DUF726"/>
    <property type="match status" value="1"/>
</dbReference>
<dbReference type="Pfam" id="PF00595">
    <property type="entry name" value="PDZ"/>
    <property type="match status" value="1"/>
</dbReference>
<protein>
    <submittedName>
        <fullName evidence="9">PDZ domain-containing protein</fullName>
    </submittedName>
</protein>
<dbReference type="AlphaFoldDB" id="A0A915LK96"/>
<name>A0A915LK96_MELJA</name>
<comment type="subcellular location">
    <subcellularLocation>
        <location evidence="1">Membrane</location>
        <topology evidence="1">Multi-pass membrane protein</topology>
    </subcellularLocation>
</comment>
<evidence type="ECO:0000256" key="3">
    <source>
        <dbReference type="ARBA" id="ARBA00022692"/>
    </source>
</evidence>
<reference evidence="9" key="1">
    <citation type="submission" date="2022-11" db="UniProtKB">
        <authorList>
            <consortium name="WormBaseParasite"/>
        </authorList>
    </citation>
    <scope>IDENTIFICATION</scope>
</reference>
<feature type="transmembrane region" description="Helical" evidence="6">
    <location>
        <begin position="114"/>
        <end position="139"/>
    </location>
</feature>
<sequence length="600" mass="66801">MKILFITSKEATAFNEDIAALITSIKSDPFLEKHGCVPLLGSFLLAIIVDGDYDSRFRVLLRHISALLGVHWDVFEEVSFESTLGDQLVTEYKESMENQQIREKKSKLRKYKRYAIIGAATGLGGVLIGVTGGLAAPLIVASISALTATTIFAGLTGTAITAIFGSLFGVAGAGLSGYRMQKRVGDIEEFTIERLTEEENRALHCVLCVSGWIEDRESQAFRTHWRHLWMSKEQYTLRWESKYLEELGKSIEYFVSFVVSYAVQRSLMETVLAGLVSAIAWPLILLGSSSIIDNPWNICTKRAAEAGEHLAEVLLTRSHGRRPITLIGFSLGARVIYHCLMEMNKRKPYSLGIVEDVILLGAPVSASPSQWRQICSVVGGRVINGYCKTDWLLRFLYRVLESVGARVAPLSKESRQDLERFEELQRKLQNGAKLTSSLSVPNLSTLDEEKSSIILEQSKELISREDEDYEGEDEGLRLRGDPLGVKFEHQSGKPLDCLCMALKIYKQEVTLRSGEKIYKIGMSIGGGIDQDCSKSIYKDNGIYVTQVEPDSPAQKAGLKVHDKLLQVNRIDYTMITHSRAVKYLSKDAVLDVLVARSKEG</sequence>
<keyword evidence="4 6" id="KW-1133">Transmembrane helix</keyword>
<dbReference type="Gene3D" id="2.30.42.10">
    <property type="match status" value="1"/>
</dbReference>
<evidence type="ECO:0000256" key="1">
    <source>
        <dbReference type="ARBA" id="ARBA00004141"/>
    </source>
</evidence>
<evidence type="ECO:0000313" key="9">
    <source>
        <dbReference type="WBParaSite" id="scaffold13103_cov215.g16707"/>
    </source>
</evidence>
<dbReference type="InterPro" id="IPR036034">
    <property type="entry name" value="PDZ_sf"/>
</dbReference>
<dbReference type="PROSITE" id="PS50106">
    <property type="entry name" value="PDZ"/>
    <property type="match status" value="1"/>
</dbReference>
<feature type="transmembrane region" description="Helical" evidence="6">
    <location>
        <begin position="271"/>
        <end position="292"/>
    </location>
</feature>
<feature type="domain" description="PDZ" evidence="7">
    <location>
        <begin position="508"/>
        <end position="584"/>
    </location>
</feature>
<dbReference type="PANTHER" id="PTHR17920:SF3">
    <property type="entry name" value="TRANSMEMBRANE AND COILED-COIL DOMAIN-CONTAINING PROTEIN 4"/>
    <property type="match status" value="1"/>
</dbReference>
<evidence type="ECO:0000256" key="6">
    <source>
        <dbReference type="SAM" id="Phobius"/>
    </source>
</evidence>